<evidence type="ECO:0000313" key="2">
    <source>
        <dbReference type="Proteomes" id="UP000787672"/>
    </source>
</evidence>
<dbReference type="RefSeq" id="WP_216557937.1">
    <property type="nucleotide sequence ID" value="NZ_JAHLQN010000001.1"/>
</dbReference>
<dbReference type="EMBL" id="JAHLQN010000001">
    <property type="protein sequence ID" value="MBU5625688.1"/>
    <property type="molecule type" value="Genomic_DNA"/>
</dbReference>
<keyword evidence="2" id="KW-1185">Reference proteome</keyword>
<accession>A0ABS6F5X2</accession>
<dbReference type="Proteomes" id="UP000787672">
    <property type="component" value="Unassembled WGS sequence"/>
</dbReference>
<evidence type="ECO:0000313" key="1">
    <source>
        <dbReference type="EMBL" id="MBU5625688.1"/>
    </source>
</evidence>
<sequence length="65" mass="7383">MKIEISPEDLGAVIELLDDLQRRLELDAVAYASMIKDSVEARKLAFERVQRAAETRILVDKLVNI</sequence>
<proteinExistence type="predicted"/>
<name>A0ABS6F5X2_9FIRM</name>
<reference evidence="1 2" key="1">
    <citation type="submission" date="2021-06" db="EMBL/GenBank/DDBJ databases">
        <authorList>
            <person name="Sun Q."/>
            <person name="Li D."/>
        </authorList>
    </citation>
    <scope>NUCLEOTIDE SEQUENCE [LARGE SCALE GENOMIC DNA]</scope>
    <source>
        <strain evidence="1 2">MSJ-2</strain>
    </source>
</reference>
<organism evidence="1 2">
    <name type="scientific">Dysosmobacter acutus</name>
    <dbReference type="NCBI Taxonomy" id="2841504"/>
    <lineage>
        <taxon>Bacteria</taxon>
        <taxon>Bacillati</taxon>
        <taxon>Bacillota</taxon>
        <taxon>Clostridia</taxon>
        <taxon>Eubacteriales</taxon>
        <taxon>Oscillospiraceae</taxon>
        <taxon>Dysosmobacter</taxon>
    </lineage>
</organism>
<comment type="caution">
    <text evidence="1">The sequence shown here is derived from an EMBL/GenBank/DDBJ whole genome shotgun (WGS) entry which is preliminary data.</text>
</comment>
<gene>
    <name evidence="1" type="ORF">KQI82_01900</name>
</gene>
<protein>
    <submittedName>
        <fullName evidence="1">Uncharacterized protein</fullName>
    </submittedName>
</protein>